<evidence type="ECO:0000313" key="2">
    <source>
        <dbReference type="EMBL" id="EGG24388.1"/>
    </source>
</evidence>
<dbReference type="KEGG" id="dfa:DFA_06538"/>
<name>F4PJA2_CACFS</name>
<dbReference type="EMBL" id="GL883007">
    <property type="protein sequence ID" value="EGG24388.1"/>
    <property type="molecule type" value="Genomic_DNA"/>
</dbReference>
<protein>
    <submittedName>
        <fullName evidence="2">Uncharacterized protein</fullName>
    </submittedName>
</protein>
<keyword evidence="3" id="KW-1185">Reference proteome</keyword>
<feature type="chain" id="PRO_5003319322" evidence="1">
    <location>
        <begin position="23"/>
        <end position="571"/>
    </location>
</feature>
<feature type="signal peptide" evidence="1">
    <location>
        <begin position="1"/>
        <end position="22"/>
    </location>
</feature>
<reference evidence="3" key="1">
    <citation type="journal article" date="2011" name="Genome Res.">
        <title>Phylogeny-wide analysis of social amoeba genomes highlights ancient origins for complex intercellular communication.</title>
        <authorList>
            <person name="Heidel A.J."/>
            <person name="Lawal H.M."/>
            <person name="Felder M."/>
            <person name="Schilde C."/>
            <person name="Helps N.R."/>
            <person name="Tunggal B."/>
            <person name="Rivero F."/>
            <person name="John U."/>
            <person name="Schleicher M."/>
            <person name="Eichinger L."/>
            <person name="Platzer M."/>
            <person name="Noegel A.A."/>
            <person name="Schaap P."/>
            <person name="Gloeckner G."/>
        </authorList>
    </citation>
    <scope>NUCLEOTIDE SEQUENCE [LARGE SCALE GENOMIC DNA]</scope>
    <source>
        <strain evidence="3">SH3</strain>
    </source>
</reference>
<evidence type="ECO:0000313" key="3">
    <source>
        <dbReference type="Proteomes" id="UP000007797"/>
    </source>
</evidence>
<dbReference type="Proteomes" id="UP000007797">
    <property type="component" value="Unassembled WGS sequence"/>
</dbReference>
<sequence length="571" mass="60694">MNNSIILIVFTLVSLIIGTTISENVVWDKSVQCDSWHCDFNDGSNWVGGVAPSSNDIAFIEIPITELKAQNIFSFDNIQISGLVLNGTSTAPLGFTSFSNFQVKGDVFVGNFSTFIINYYGILSVAGDLTVVNNGVFQALDYVSVIIDGGALFDTASVYLHGINGSLSITGDSFFNGNATLSHFTTVTLGGIATITGWTPFTALGDVTVEDLIVNEAATFNIGRSLVATSILLDTDANLNVDYSVVVRILDLGLNAQFIQNQDQIDTTDGSPITVEIDSVSSTRISTVIFGKADSVNVPSIYLPLGYVTSTDLVDQLNLGGQDDQSTLFILQFTLGNPHTPTGVFSANLTNIAVTHIWDTKLNTSPNTTLYFNEYASWATTTFALNNAAVYIGNQALLNLTNSQIQLVGNSVVQVSPFSSLLVKDSALQTQSIIANKGNITVQNSTVSGTITTQSSQVSISSPATFGSLILQGESILTIDISNPLSTIVSNVPITIQNSFSFGGTGTVTVTISNPSSLKAGQVYYIAVSPSLSIYPDQITLATPLPNQLTSSFDIITSNNSNLNYLILNIQ</sequence>
<organism evidence="2 3">
    <name type="scientific">Cavenderia fasciculata</name>
    <name type="common">Slime mold</name>
    <name type="synonym">Dictyostelium fasciculatum</name>
    <dbReference type="NCBI Taxonomy" id="261658"/>
    <lineage>
        <taxon>Eukaryota</taxon>
        <taxon>Amoebozoa</taxon>
        <taxon>Evosea</taxon>
        <taxon>Eumycetozoa</taxon>
        <taxon>Dictyostelia</taxon>
        <taxon>Acytosteliales</taxon>
        <taxon>Cavenderiaceae</taxon>
        <taxon>Cavenderia</taxon>
    </lineage>
</organism>
<keyword evidence="1" id="KW-0732">Signal</keyword>
<accession>F4PJA2</accession>
<dbReference type="GeneID" id="14876556"/>
<evidence type="ECO:0000256" key="1">
    <source>
        <dbReference type="SAM" id="SignalP"/>
    </source>
</evidence>
<proteinExistence type="predicted"/>
<dbReference type="RefSeq" id="XP_004362239.1">
    <property type="nucleotide sequence ID" value="XM_004362182.1"/>
</dbReference>
<dbReference type="AlphaFoldDB" id="F4PJA2"/>
<gene>
    <name evidence="2" type="ORF">DFA_06538</name>
</gene>